<sequence>MLLLPPRGLFTKGRARNFTRFSYESYRGNTALCGKKIGLLCGPYTAPSNGMKSKSVFIGLGLSVAICLLALLAYLWKANHQSEKKELGNQGLAKFKTRHEESQNYLFNFKILLLL</sequence>
<evidence type="ECO:0000313" key="3">
    <source>
        <dbReference type="Proteomes" id="UP000886520"/>
    </source>
</evidence>
<accession>A0A9D4UJW5</accession>
<dbReference type="EMBL" id="JABFUD020000015">
    <property type="protein sequence ID" value="KAI5069210.1"/>
    <property type="molecule type" value="Genomic_DNA"/>
</dbReference>
<keyword evidence="3" id="KW-1185">Reference proteome</keyword>
<dbReference type="AlphaFoldDB" id="A0A9D4UJW5"/>
<name>A0A9D4UJW5_ADICA</name>
<evidence type="ECO:0000313" key="2">
    <source>
        <dbReference type="EMBL" id="KAI5069210.1"/>
    </source>
</evidence>
<organism evidence="2 3">
    <name type="scientific">Adiantum capillus-veneris</name>
    <name type="common">Maidenhair fern</name>
    <dbReference type="NCBI Taxonomy" id="13818"/>
    <lineage>
        <taxon>Eukaryota</taxon>
        <taxon>Viridiplantae</taxon>
        <taxon>Streptophyta</taxon>
        <taxon>Embryophyta</taxon>
        <taxon>Tracheophyta</taxon>
        <taxon>Polypodiopsida</taxon>
        <taxon>Polypodiidae</taxon>
        <taxon>Polypodiales</taxon>
        <taxon>Pteridineae</taxon>
        <taxon>Pteridaceae</taxon>
        <taxon>Vittarioideae</taxon>
        <taxon>Adiantum</taxon>
    </lineage>
</organism>
<comment type="caution">
    <text evidence="2">The sequence shown here is derived from an EMBL/GenBank/DDBJ whole genome shotgun (WGS) entry which is preliminary data.</text>
</comment>
<gene>
    <name evidence="2" type="ORF">GOP47_0015511</name>
</gene>
<keyword evidence="1" id="KW-0812">Transmembrane</keyword>
<protein>
    <submittedName>
        <fullName evidence="2">Uncharacterized protein</fullName>
    </submittedName>
</protein>
<evidence type="ECO:0000256" key="1">
    <source>
        <dbReference type="SAM" id="Phobius"/>
    </source>
</evidence>
<keyword evidence="1" id="KW-0472">Membrane</keyword>
<reference evidence="2" key="1">
    <citation type="submission" date="2021-01" db="EMBL/GenBank/DDBJ databases">
        <title>Adiantum capillus-veneris genome.</title>
        <authorList>
            <person name="Fang Y."/>
            <person name="Liao Q."/>
        </authorList>
    </citation>
    <scope>NUCLEOTIDE SEQUENCE</scope>
    <source>
        <strain evidence="2">H3</strain>
        <tissue evidence="2">Leaf</tissue>
    </source>
</reference>
<feature type="transmembrane region" description="Helical" evidence="1">
    <location>
        <begin position="56"/>
        <end position="76"/>
    </location>
</feature>
<proteinExistence type="predicted"/>
<dbReference type="OrthoDB" id="676979at2759"/>
<keyword evidence="1" id="KW-1133">Transmembrane helix</keyword>
<dbReference type="Proteomes" id="UP000886520">
    <property type="component" value="Chromosome 15"/>
</dbReference>